<keyword evidence="1" id="KW-0732">Signal</keyword>
<gene>
    <name evidence="2" type="ORF">AaeL_AAEL001975</name>
</gene>
<dbReference type="HOGENOM" id="CLU_126727_0_0_1"/>
<feature type="signal peptide" evidence="1">
    <location>
        <begin position="1"/>
        <end position="16"/>
    </location>
</feature>
<dbReference type="KEGG" id="aag:5573144"/>
<dbReference type="OMA" id="RDYDKEW"/>
<reference evidence="2" key="3">
    <citation type="submission" date="2012-09" db="EMBL/GenBank/DDBJ databases">
        <authorList>
            <consortium name="VectorBase"/>
        </authorList>
    </citation>
    <scope>NUCLEOTIDE SEQUENCE</scope>
    <source>
        <strain evidence="2">Liverpool</strain>
    </source>
</reference>
<evidence type="ECO:0000313" key="2">
    <source>
        <dbReference type="EMBL" id="EAT46838.1"/>
    </source>
</evidence>
<dbReference type="EMBL" id="CH477232">
    <property type="protein sequence ID" value="EAT46838.1"/>
    <property type="molecule type" value="Genomic_DNA"/>
</dbReference>
<dbReference type="InterPro" id="IPR005055">
    <property type="entry name" value="A10/PebIII"/>
</dbReference>
<dbReference type="InterPro" id="IPR036682">
    <property type="entry name" value="OS_D_A10/PebIII_sf"/>
</dbReference>
<accession>A0A1S4F0D0</accession>
<dbReference type="PANTHER" id="PTHR11257:SF12">
    <property type="entry name" value="EJACULATORY BULB-SPECIFIC PROTEIN 3-RELATED"/>
    <property type="match status" value="1"/>
</dbReference>
<reference evidence="2" key="2">
    <citation type="journal article" date="2007" name="Science">
        <title>Genome sequence of Aedes aegypti, a major arbovirus vector.</title>
        <authorList>
            <person name="Nene V."/>
            <person name="Wortman J.R."/>
            <person name="Lawson D."/>
            <person name="Haas B."/>
            <person name="Kodira C."/>
            <person name="Tu Z.J."/>
            <person name="Loftus B."/>
            <person name="Xi Z."/>
            <person name="Megy K."/>
            <person name="Grabherr M."/>
            <person name="Ren Q."/>
            <person name="Zdobnov E.M."/>
            <person name="Lobo N.F."/>
            <person name="Campbell K.S."/>
            <person name="Brown S.E."/>
            <person name="Bonaldo M.F."/>
            <person name="Zhu J."/>
            <person name="Sinkins S.P."/>
            <person name="Hogenkamp D.G."/>
            <person name="Amedeo P."/>
            <person name="Arensburger P."/>
            <person name="Atkinson P.W."/>
            <person name="Bidwell S."/>
            <person name="Biedler J."/>
            <person name="Birney E."/>
            <person name="Bruggner R.V."/>
            <person name="Costas J."/>
            <person name="Coy M.R."/>
            <person name="Crabtree J."/>
            <person name="Crawford M."/>
            <person name="Debruyn B."/>
            <person name="Decaprio D."/>
            <person name="Eiglmeier K."/>
            <person name="Eisenstadt E."/>
            <person name="El-Dorry H."/>
            <person name="Gelbart W.M."/>
            <person name="Gomes S.L."/>
            <person name="Hammond M."/>
            <person name="Hannick L.I."/>
            <person name="Hogan J.R."/>
            <person name="Holmes M.H."/>
            <person name="Jaffe D."/>
            <person name="Johnston J.S."/>
            <person name="Kennedy R.C."/>
            <person name="Koo H."/>
            <person name="Kravitz S."/>
            <person name="Kriventseva E.V."/>
            <person name="Kulp D."/>
            <person name="Labutti K."/>
            <person name="Lee E."/>
            <person name="Li S."/>
            <person name="Lovin D.D."/>
            <person name="Mao C."/>
            <person name="Mauceli E."/>
            <person name="Menck C.F."/>
            <person name="Miller J.R."/>
            <person name="Montgomery P."/>
            <person name="Mori A."/>
            <person name="Nascimento A.L."/>
            <person name="Naveira H.F."/>
            <person name="Nusbaum C."/>
            <person name="O'leary S."/>
            <person name="Orvis J."/>
            <person name="Pertea M."/>
            <person name="Quesneville H."/>
            <person name="Reidenbach K.R."/>
            <person name="Rogers Y.H."/>
            <person name="Roth C.W."/>
            <person name="Schneider J.R."/>
            <person name="Schatz M."/>
            <person name="Shumway M."/>
            <person name="Stanke M."/>
            <person name="Stinson E.O."/>
            <person name="Tubio J.M."/>
            <person name="Vanzee J.P."/>
            <person name="Verjovski-Almeida S."/>
            <person name="Werner D."/>
            <person name="White O."/>
            <person name="Wyder S."/>
            <person name="Zeng Q."/>
            <person name="Zhao Q."/>
            <person name="Zhao Y."/>
            <person name="Hill C.A."/>
            <person name="Raikhel A.S."/>
            <person name="Soares M.B."/>
            <person name="Knudson D.L."/>
            <person name="Lee N.H."/>
            <person name="Galagan J."/>
            <person name="Salzberg S.L."/>
            <person name="Paulsen I.T."/>
            <person name="Dimopoulos G."/>
            <person name="Collins F.H."/>
            <person name="Birren B."/>
            <person name="Fraser-Liggett C.M."/>
            <person name="Severson D.W."/>
        </authorList>
    </citation>
    <scope>NUCLEOTIDE SEQUENCE [LARGE SCALE GENOMIC DNA]</scope>
    <source>
        <strain evidence="2">Liverpool</strain>
    </source>
</reference>
<dbReference type="OrthoDB" id="6344725at2759"/>
<dbReference type="Proteomes" id="UP000682892">
    <property type="component" value="Unassembled WGS sequence"/>
</dbReference>
<name>A0A1S4F0D0_AEDAE</name>
<dbReference type="SUPFAM" id="SSF100910">
    <property type="entry name" value="Chemosensory protein Csp2"/>
    <property type="match status" value="1"/>
</dbReference>
<dbReference type="AlphaFoldDB" id="A0A1S4F0D0"/>
<dbReference type="PANTHER" id="PTHR11257">
    <property type="entry name" value="CHEMOSENSORY PROTEIN-RELATED"/>
    <property type="match status" value="1"/>
</dbReference>
<sequence length="128" mass="14700">MKIFIAVFTLMAVVAAQEFYTSKFDNIDVDEILKSDRLFKNYYQCLLDQGRCTPEGNELKRVLPDALETACSKCSEKQRSAGVRAVKYLSENRPAEFKALRARFDPENKYVDQYVRDAEKEGITLNIS</sequence>
<proteinExistence type="predicted"/>
<protein>
    <submittedName>
        <fullName evidence="2">AAEL001975-PA</fullName>
    </submittedName>
</protein>
<evidence type="ECO:0000313" key="3">
    <source>
        <dbReference type="Proteomes" id="UP000682892"/>
    </source>
</evidence>
<dbReference type="Gene3D" id="1.10.2080.10">
    <property type="entry name" value="Insect odorant-binding protein A10/Ejaculatory bulb-specific protein 3"/>
    <property type="match status" value="1"/>
</dbReference>
<dbReference type="Pfam" id="PF03392">
    <property type="entry name" value="OS-D"/>
    <property type="match status" value="1"/>
</dbReference>
<reference evidence="2" key="1">
    <citation type="submission" date="2005-10" db="EMBL/GenBank/DDBJ databases">
        <authorList>
            <person name="Loftus B.J."/>
            <person name="Nene V.M."/>
            <person name="Hannick L.I."/>
            <person name="Bidwell S."/>
            <person name="Haas B."/>
            <person name="Amedeo P."/>
            <person name="Orvis J."/>
            <person name="Wortman J.R."/>
            <person name="White O.R."/>
            <person name="Salzberg S."/>
            <person name="Shumway M."/>
            <person name="Koo H."/>
            <person name="Zhao Y."/>
            <person name="Holmes M."/>
            <person name="Miller J."/>
            <person name="Schatz M."/>
            <person name="Pop M."/>
            <person name="Pai G."/>
            <person name="Utterback T."/>
            <person name="Rogers Y.-H."/>
            <person name="Kravitz S."/>
            <person name="Fraser C.M."/>
        </authorList>
    </citation>
    <scope>NUCLEOTIDE SEQUENCE</scope>
    <source>
        <strain evidence="2">Liverpool</strain>
    </source>
</reference>
<feature type="chain" id="PRO_5036498034" evidence="1">
    <location>
        <begin position="17"/>
        <end position="128"/>
    </location>
</feature>
<organism evidence="2 3">
    <name type="scientific">Aedes aegypti</name>
    <name type="common">Yellowfever mosquito</name>
    <name type="synonym">Culex aegypti</name>
    <dbReference type="NCBI Taxonomy" id="7159"/>
    <lineage>
        <taxon>Eukaryota</taxon>
        <taxon>Metazoa</taxon>
        <taxon>Ecdysozoa</taxon>
        <taxon>Arthropoda</taxon>
        <taxon>Hexapoda</taxon>
        <taxon>Insecta</taxon>
        <taxon>Pterygota</taxon>
        <taxon>Neoptera</taxon>
        <taxon>Endopterygota</taxon>
        <taxon>Diptera</taxon>
        <taxon>Nematocera</taxon>
        <taxon>Culicoidea</taxon>
        <taxon>Culicidae</taxon>
        <taxon>Culicinae</taxon>
        <taxon>Aedini</taxon>
        <taxon>Aedes</taxon>
        <taxon>Stegomyia</taxon>
    </lineage>
</organism>
<evidence type="ECO:0000256" key="1">
    <source>
        <dbReference type="SAM" id="SignalP"/>
    </source>
</evidence>